<dbReference type="SUPFAM" id="SSF56219">
    <property type="entry name" value="DNase I-like"/>
    <property type="match status" value="1"/>
</dbReference>
<evidence type="ECO:0000259" key="8">
    <source>
        <dbReference type="Pfam" id="PF03372"/>
    </source>
</evidence>
<reference evidence="9 10" key="1">
    <citation type="journal article" date="2019" name="Nat. Ecol. Evol.">
        <title>Megaphylogeny resolves global patterns of mushroom evolution.</title>
        <authorList>
            <person name="Varga T."/>
            <person name="Krizsan K."/>
            <person name="Foldi C."/>
            <person name="Dima B."/>
            <person name="Sanchez-Garcia M."/>
            <person name="Sanchez-Ramirez S."/>
            <person name="Szollosi G.J."/>
            <person name="Szarkandi J.G."/>
            <person name="Papp V."/>
            <person name="Albert L."/>
            <person name="Andreopoulos W."/>
            <person name="Angelini C."/>
            <person name="Antonin V."/>
            <person name="Barry K.W."/>
            <person name="Bougher N.L."/>
            <person name="Buchanan P."/>
            <person name="Buyck B."/>
            <person name="Bense V."/>
            <person name="Catcheside P."/>
            <person name="Chovatia M."/>
            <person name="Cooper J."/>
            <person name="Damon W."/>
            <person name="Desjardin D."/>
            <person name="Finy P."/>
            <person name="Geml J."/>
            <person name="Haridas S."/>
            <person name="Hughes K."/>
            <person name="Justo A."/>
            <person name="Karasinski D."/>
            <person name="Kautmanova I."/>
            <person name="Kiss B."/>
            <person name="Kocsube S."/>
            <person name="Kotiranta H."/>
            <person name="LaButti K.M."/>
            <person name="Lechner B.E."/>
            <person name="Liimatainen K."/>
            <person name="Lipzen A."/>
            <person name="Lukacs Z."/>
            <person name="Mihaltcheva S."/>
            <person name="Morgado L.N."/>
            <person name="Niskanen T."/>
            <person name="Noordeloos M.E."/>
            <person name="Ohm R.A."/>
            <person name="Ortiz-Santana B."/>
            <person name="Ovrebo C."/>
            <person name="Racz N."/>
            <person name="Riley R."/>
            <person name="Savchenko A."/>
            <person name="Shiryaev A."/>
            <person name="Soop K."/>
            <person name="Spirin V."/>
            <person name="Szebenyi C."/>
            <person name="Tomsovsky M."/>
            <person name="Tulloss R.E."/>
            <person name="Uehling J."/>
            <person name="Grigoriev I.V."/>
            <person name="Vagvolgyi C."/>
            <person name="Papp T."/>
            <person name="Martin F.M."/>
            <person name="Miettinen O."/>
            <person name="Hibbett D.S."/>
            <person name="Nagy L.G."/>
        </authorList>
    </citation>
    <scope>NUCLEOTIDE SEQUENCE [LARGE SCALE GENOMIC DNA]</scope>
    <source>
        <strain evidence="9 10">CBS 962.96</strain>
    </source>
</reference>
<keyword evidence="5" id="KW-0464">Manganese</keyword>
<organism evidence="9 10">
    <name type="scientific">Dendrothele bispora (strain CBS 962.96)</name>
    <dbReference type="NCBI Taxonomy" id="1314807"/>
    <lineage>
        <taxon>Eukaryota</taxon>
        <taxon>Fungi</taxon>
        <taxon>Dikarya</taxon>
        <taxon>Basidiomycota</taxon>
        <taxon>Agaricomycotina</taxon>
        <taxon>Agaricomycetes</taxon>
        <taxon>Agaricomycetidae</taxon>
        <taxon>Agaricales</taxon>
        <taxon>Agaricales incertae sedis</taxon>
        <taxon>Dendrothele</taxon>
    </lineage>
</organism>
<dbReference type="InterPro" id="IPR005135">
    <property type="entry name" value="Endo/exonuclease/phosphatase"/>
</dbReference>
<feature type="binding site" evidence="5">
    <location>
        <position position="385"/>
    </location>
    <ligand>
        <name>Mg(2+)</name>
        <dbReference type="ChEBI" id="CHEBI:18420"/>
        <label>1</label>
    </ligand>
</feature>
<feature type="region of interest" description="Disordered" evidence="7">
    <location>
        <begin position="99"/>
        <end position="122"/>
    </location>
</feature>
<evidence type="ECO:0000256" key="7">
    <source>
        <dbReference type="SAM" id="MobiDB-lite"/>
    </source>
</evidence>
<dbReference type="PANTHER" id="PTHR22748:SF4">
    <property type="entry name" value="DNA-(APURINIC OR APYRIMIDINIC SITE) ENDONUCLEASE 2"/>
    <property type="match status" value="1"/>
</dbReference>
<dbReference type="Pfam" id="PF03372">
    <property type="entry name" value="Exo_endo_phos"/>
    <property type="match status" value="1"/>
</dbReference>
<dbReference type="InterPro" id="IPR004808">
    <property type="entry name" value="AP_endonuc_1"/>
</dbReference>
<feature type="binding site" evidence="5">
    <location>
        <position position="233"/>
    </location>
    <ligand>
        <name>Mg(2+)</name>
        <dbReference type="ChEBI" id="CHEBI:18420"/>
        <label>1</label>
    </ligand>
</feature>
<evidence type="ECO:0000313" key="9">
    <source>
        <dbReference type="EMBL" id="THU75930.1"/>
    </source>
</evidence>
<dbReference type="GO" id="GO:0003906">
    <property type="term" value="F:DNA-(apurinic or apyrimidinic site) endonuclease activity"/>
    <property type="evidence" value="ECO:0007669"/>
    <property type="project" value="TreeGrafter"/>
</dbReference>
<dbReference type="PANTHER" id="PTHR22748">
    <property type="entry name" value="AP ENDONUCLEASE"/>
    <property type="match status" value="1"/>
</dbReference>
<keyword evidence="10" id="KW-1185">Reference proteome</keyword>
<feature type="compositionally biased region" description="Polar residues" evidence="7">
    <location>
        <begin position="51"/>
        <end position="60"/>
    </location>
</feature>
<dbReference type="GO" id="GO:0046872">
    <property type="term" value="F:metal ion binding"/>
    <property type="evidence" value="ECO:0007669"/>
    <property type="project" value="UniProtKB-KW"/>
</dbReference>
<name>A0A4S8KKC6_DENBC</name>
<protein>
    <submittedName>
        <fullName evidence="9">DNase I-like protein</fullName>
    </submittedName>
</protein>
<feature type="binding site" evidence="5">
    <location>
        <position position="387"/>
    </location>
    <ligand>
        <name>Mg(2+)</name>
        <dbReference type="ChEBI" id="CHEBI:18420"/>
        <label>1</label>
    </ligand>
</feature>
<feature type="binding site" evidence="5">
    <location>
        <position position="268"/>
    </location>
    <ligand>
        <name>Mg(2+)</name>
        <dbReference type="ChEBI" id="CHEBI:18420"/>
        <label>1</label>
    </ligand>
</feature>
<keyword evidence="4 5" id="KW-0460">Magnesium</keyword>
<dbReference type="GO" id="GO:0006284">
    <property type="term" value="P:base-excision repair"/>
    <property type="evidence" value="ECO:0007669"/>
    <property type="project" value="TreeGrafter"/>
</dbReference>
<proteinExistence type="inferred from homology"/>
<feature type="site" description="Transition state stabilizer" evidence="6">
    <location>
        <position position="387"/>
    </location>
</feature>
<evidence type="ECO:0000313" key="10">
    <source>
        <dbReference type="Proteomes" id="UP000297245"/>
    </source>
</evidence>
<evidence type="ECO:0000256" key="6">
    <source>
        <dbReference type="PIRSR" id="PIRSR604808-3"/>
    </source>
</evidence>
<sequence>MTMHKYLYHQYQTPEVMVLEAERLTHRRNSWPLTDDLQNTGPVLNALDSLPPSSTESQGRNVHENEEPLIQTGHQEAETDNSAQHDQADLQRITATLQNVRSSQPEQEQESQERNNPDNIELPTFTANLNVNLDHNTEGTAGSPNTQTDMRVALETLSQILDDIEQRSVTSRETLNRFLTVSSNPEHVSLESALVQALDSERDTLPLPRRTLRDLRQAEQKHTKTGICVASLNLRGYGNPSAAHKDNKWNHINQIVRDKRIGILALQETHLTKDRRCLIEQVFSKRLKVFFSSDPENPTGKGGVAIVLNKELAKTDGTKVYEIVSGRAILVQSNWHRQDKINILAVYAPNVSGGNGSANATFWKSIETYYEENPRTPRPDILLGDCNMVETGLIDRLPAHDDTEEAIDALDSIEMKYNLKDGWLNTYPDKKAYTFLQTATGSQTRIDRIYVTDQIMSTAREWKMEPTVYRSPQRRP</sequence>
<dbReference type="Gene3D" id="3.60.10.10">
    <property type="entry name" value="Endonuclease/exonuclease/phosphatase"/>
    <property type="match status" value="1"/>
</dbReference>
<evidence type="ECO:0000256" key="5">
    <source>
        <dbReference type="PIRSR" id="PIRSR604808-2"/>
    </source>
</evidence>
<evidence type="ECO:0000256" key="3">
    <source>
        <dbReference type="ARBA" id="ARBA00022801"/>
    </source>
</evidence>
<dbReference type="GO" id="GO:0005634">
    <property type="term" value="C:nucleus"/>
    <property type="evidence" value="ECO:0007669"/>
    <property type="project" value="TreeGrafter"/>
</dbReference>
<evidence type="ECO:0000256" key="2">
    <source>
        <dbReference type="ARBA" id="ARBA00022723"/>
    </source>
</evidence>
<dbReference type="GO" id="GO:0008311">
    <property type="term" value="F:double-stranded DNA 3'-5' DNA exonuclease activity"/>
    <property type="evidence" value="ECO:0007669"/>
    <property type="project" value="TreeGrafter"/>
</dbReference>
<comment type="similarity">
    <text evidence="1">Belongs to the DNA repair enzymes AP/ExoA family.</text>
</comment>
<feature type="site" description="Important for catalytic activity" evidence="6">
    <location>
        <position position="447"/>
    </location>
</feature>
<dbReference type="EMBL" id="ML181363">
    <property type="protein sequence ID" value="THU75930.1"/>
    <property type="molecule type" value="Genomic_DNA"/>
</dbReference>
<comment type="cofactor">
    <cofactor evidence="5">
        <name>Mg(2+)</name>
        <dbReference type="ChEBI" id="CHEBI:18420"/>
    </cofactor>
    <cofactor evidence="5">
        <name>Mn(2+)</name>
        <dbReference type="ChEBI" id="CHEBI:29035"/>
    </cofactor>
    <text evidence="5">Probably binds two magnesium or manganese ions per subunit.</text>
</comment>
<dbReference type="AlphaFoldDB" id="A0A4S8KKC6"/>
<gene>
    <name evidence="9" type="ORF">K435DRAFT_879968</name>
</gene>
<dbReference type="Proteomes" id="UP000297245">
    <property type="component" value="Unassembled WGS sequence"/>
</dbReference>
<dbReference type="OrthoDB" id="3264871at2759"/>
<feature type="region of interest" description="Disordered" evidence="7">
    <location>
        <begin position="32"/>
        <end position="62"/>
    </location>
</feature>
<keyword evidence="3" id="KW-0378">Hydrolase</keyword>
<dbReference type="InterPro" id="IPR036691">
    <property type="entry name" value="Endo/exonu/phosph_ase_sf"/>
</dbReference>
<accession>A0A4S8KKC6</accession>
<keyword evidence="2 5" id="KW-0479">Metal-binding</keyword>
<evidence type="ECO:0000256" key="4">
    <source>
        <dbReference type="ARBA" id="ARBA00022842"/>
    </source>
</evidence>
<dbReference type="GO" id="GO:0008081">
    <property type="term" value="F:phosphoric diester hydrolase activity"/>
    <property type="evidence" value="ECO:0007669"/>
    <property type="project" value="TreeGrafter"/>
</dbReference>
<evidence type="ECO:0000256" key="1">
    <source>
        <dbReference type="ARBA" id="ARBA00007092"/>
    </source>
</evidence>
<feature type="domain" description="Endonuclease/exonuclease/phosphatase" evidence="8">
    <location>
        <begin position="230"/>
        <end position="453"/>
    </location>
</feature>